<proteinExistence type="predicted"/>
<reference evidence="1 2" key="1">
    <citation type="journal article" date="2018" name="Nat. Biotechnol.">
        <title>A standardized bacterial taxonomy based on genome phylogeny substantially revises the tree of life.</title>
        <authorList>
            <person name="Parks D.H."/>
            <person name="Chuvochina M."/>
            <person name="Waite D.W."/>
            <person name="Rinke C."/>
            <person name="Skarshewski A."/>
            <person name="Chaumeil P.A."/>
            <person name="Hugenholtz P."/>
        </authorList>
    </citation>
    <scope>NUCLEOTIDE SEQUENCE [LARGE SCALE GENOMIC DNA]</scope>
    <source>
        <strain evidence="1">UBA8739</strain>
    </source>
</reference>
<keyword evidence="1" id="KW-0378">Hydrolase</keyword>
<name>A0A3B9IMY3_9PROT</name>
<dbReference type="AlphaFoldDB" id="A0A3B9IMY3"/>
<keyword evidence="1" id="KW-0255">Endonuclease</keyword>
<dbReference type="Proteomes" id="UP000257706">
    <property type="component" value="Unassembled WGS sequence"/>
</dbReference>
<organism evidence="1 2">
    <name type="scientific">Tistrella mobilis</name>
    <dbReference type="NCBI Taxonomy" id="171437"/>
    <lineage>
        <taxon>Bacteria</taxon>
        <taxon>Pseudomonadati</taxon>
        <taxon>Pseudomonadota</taxon>
        <taxon>Alphaproteobacteria</taxon>
        <taxon>Geminicoccales</taxon>
        <taxon>Geminicoccaceae</taxon>
        <taxon>Tistrella</taxon>
    </lineage>
</organism>
<sequence length="77" mass="9162">MPVSEGGREQAVLHRICHRMIHRLFDEKRLARDLNTAEALRTAPEMQGFLRWIAKRPPELVDWPELPGRHGRSRRRR</sequence>
<keyword evidence="1" id="KW-0540">Nuclease</keyword>
<protein>
    <submittedName>
        <fullName evidence="1">HNH endonuclease</fullName>
    </submittedName>
</protein>
<evidence type="ECO:0000313" key="2">
    <source>
        <dbReference type="Proteomes" id="UP000257706"/>
    </source>
</evidence>
<dbReference type="EMBL" id="DMAI01000279">
    <property type="protein sequence ID" value="HAE49130.1"/>
    <property type="molecule type" value="Genomic_DNA"/>
</dbReference>
<comment type="caution">
    <text evidence="1">The sequence shown here is derived from an EMBL/GenBank/DDBJ whole genome shotgun (WGS) entry which is preliminary data.</text>
</comment>
<accession>A0A3B9IMY3</accession>
<gene>
    <name evidence="1" type="ORF">DCK97_17060</name>
</gene>
<dbReference type="GO" id="GO:0004519">
    <property type="term" value="F:endonuclease activity"/>
    <property type="evidence" value="ECO:0007669"/>
    <property type="project" value="UniProtKB-KW"/>
</dbReference>
<evidence type="ECO:0000313" key="1">
    <source>
        <dbReference type="EMBL" id="HAE49130.1"/>
    </source>
</evidence>